<evidence type="ECO:0000313" key="6">
    <source>
        <dbReference type="EMBL" id="EFJ43134.1"/>
    </source>
</evidence>
<dbReference type="PANTHER" id="PTHR12203:SF35">
    <property type="entry name" value="PROTEIN O-GLUCOSYLTRANSFERASE 1"/>
    <property type="match status" value="1"/>
</dbReference>
<dbReference type="Proteomes" id="UP000001058">
    <property type="component" value="Unassembled WGS sequence"/>
</dbReference>
<evidence type="ECO:0000256" key="1">
    <source>
        <dbReference type="ARBA" id="ARBA00010118"/>
    </source>
</evidence>
<dbReference type="PANTHER" id="PTHR12203">
    <property type="entry name" value="KDEL LYS-ASP-GLU-LEU CONTAINING - RELATED"/>
    <property type="match status" value="1"/>
</dbReference>
<dbReference type="SMART" id="SM00672">
    <property type="entry name" value="CAP10"/>
    <property type="match status" value="1"/>
</dbReference>
<reference evidence="6 7" key="1">
    <citation type="journal article" date="2010" name="Science">
        <title>Genomic analysis of organismal complexity in the multicellular green alga Volvox carteri.</title>
        <authorList>
            <person name="Prochnik S.E."/>
            <person name="Umen J."/>
            <person name="Nedelcu A.M."/>
            <person name="Hallmann A."/>
            <person name="Miller S.M."/>
            <person name="Nishii I."/>
            <person name="Ferris P."/>
            <person name="Kuo A."/>
            <person name="Mitros T."/>
            <person name="Fritz-Laylin L.K."/>
            <person name="Hellsten U."/>
            <person name="Chapman J."/>
            <person name="Simakov O."/>
            <person name="Rensing S.A."/>
            <person name="Terry A."/>
            <person name="Pangilinan J."/>
            <person name="Kapitonov V."/>
            <person name="Jurka J."/>
            <person name="Salamov A."/>
            <person name="Shapiro H."/>
            <person name="Schmutz J."/>
            <person name="Grimwood J."/>
            <person name="Lindquist E."/>
            <person name="Lucas S."/>
            <person name="Grigoriev I.V."/>
            <person name="Schmitt R."/>
            <person name="Kirk D."/>
            <person name="Rokhsar D.S."/>
        </authorList>
    </citation>
    <scope>NUCLEOTIDE SEQUENCE [LARGE SCALE GENOMIC DNA]</scope>
    <source>
        <strain evidence="7">f. Nagariensis / Eve</strain>
    </source>
</reference>
<dbReference type="FunCoup" id="D8UAM7">
    <property type="interactions" value="788"/>
</dbReference>
<gene>
    <name evidence="6" type="ORF">VOLCADRAFT_106931</name>
</gene>
<dbReference type="RefSeq" id="XP_002955709.1">
    <property type="nucleotide sequence ID" value="XM_002955663.1"/>
</dbReference>
<sequence length="462" mass="51823">MARWRSLLLLHVLLPLLHVLLPASAADATSPSNSSSDLGAHCSRFSAFNPGIAEELLPWYDDEGISETLMDRTLRERTMSAAVPGLPLCIRGGKLYVIGGSQQDISRLFPWQADNIVVYAWALSRLVSRWGTALPDVEFVVETMDAPAIDFGPTIKSICRAGNTAGGEEGEEEGGGQVVPEPEDAEGGVWDEGPRHGRLPVMRHCKASSSVAIAVPIFHFYTMNIDDWFLGEIERFNRHHPWGEKEGKAFAAGVGYHRDQSVHSTVRQWDGARRGEVVERVREAFSTYLAQELQHTNISYSHDVVPLEQWARYKMVMHVDGITCSSRIFQLLALGSVVLREQSGYFAFYDKLMKKFHHYVPFWSNRPREVVWAYNWVTANDAAARAIAVRGQQFARQFLNREAIECYWVLLLQQYANLQRFTPGERRGNGDAGGGGVRQLELVPVVDWLKSQDDTTRHGAGR</sequence>
<feature type="signal peptide" evidence="4">
    <location>
        <begin position="1"/>
        <end position="25"/>
    </location>
</feature>
<feature type="chain" id="PRO_5003124327" description="Glycosyl transferase CAP10 domain-containing protein" evidence="4">
    <location>
        <begin position="26"/>
        <end position="462"/>
    </location>
</feature>
<dbReference type="GO" id="GO:0016740">
    <property type="term" value="F:transferase activity"/>
    <property type="evidence" value="ECO:0007669"/>
    <property type="project" value="UniProtKB-KW"/>
</dbReference>
<dbReference type="GeneID" id="9614460"/>
<name>D8UAM7_VOLCA</name>
<evidence type="ECO:0000256" key="3">
    <source>
        <dbReference type="SAM" id="MobiDB-lite"/>
    </source>
</evidence>
<dbReference type="InterPro" id="IPR006598">
    <property type="entry name" value="CAP10"/>
</dbReference>
<keyword evidence="7" id="KW-1185">Reference proteome</keyword>
<dbReference type="eggNOG" id="KOG2458">
    <property type="taxonomic scope" value="Eukaryota"/>
</dbReference>
<organism evidence="7">
    <name type="scientific">Volvox carteri f. nagariensis</name>
    <dbReference type="NCBI Taxonomy" id="3068"/>
    <lineage>
        <taxon>Eukaryota</taxon>
        <taxon>Viridiplantae</taxon>
        <taxon>Chlorophyta</taxon>
        <taxon>core chlorophytes</taxon>
        <taxon>Chlorophyceae</taxon>
        <taxon>CS clade</taxon>
        <taxon>Chlamydomonadales</taxon>
        <taxon>Volvocaceae</taxon>
        <taxon>Volvox</taxon>
    </lineage>
</organism>
<dbReference type="AlphaFoldDB" id="D8UAM7"/>
<evidence type="ECO:0000256" key="2">
    <source>
        <dbReference type="ARBA" id="ARBA00022679"/>
    </source>
</evidence>
<dbReference type="InterPro" id="IPR051091">
    <property type="entry name" value="O-Glucosyltr/Glycosyltrsf_90"/>
</dbReference>
<dbReference type="InParanoid" id="D8UAM7"/>
<feature type="region of interest" description="Disordered" evidence="3">
    <location>
        <begin position="162"/>
        <end position="191"/>
    </location>
</feature>
<dbReference type="OrthoDB" id="541052at2759"/>
<evidence type="ECO:0000256" key="4">
    <source>
        <dbReference type="SAM" id="SignalP"/>
    </source>
</evidence>
<accession>D8UAM7</accession>
<keyword evidence="4" id="KW-0732">Signal</keyword>
<comment type="similarity">
    <text evidence="1">Belongs to the glycosyltransferase 90 family.</text>
</comment>
<protein>
    <recommendedName>
        <fullName evidence="5">Glycosyl transferase CAP10 domain-containing protein</fullName>
    </recommendedName>
</protein>
<dbReference type="KEGG" id="vcn:VOLCADRAFT_106931"/>
<keyword evidence="2" id="KW-0808">Transferase</keyword>
<evidence type="ECO:0000313" key="7">
    <source>
        <dbReference type="Proteomes" id="UP000001058"/>
    </source>
</evidence>
<dbReference type="EMBL" id="GL378375">
    <property type="protein sequence ID" value="EFJ43134.1"/>
    <property type="molecule type" value="Genomic_DNA"/>
</dbReference>
<feature type="domain" description="Glycosyl transferase CAP10" evidence="5">
    <location>
        <begin position="133"/>
        <end position="422"/>
    </location>
</feature>
<proteinExistence type="inferred from homology"/>
<evidence type="ECO:0000259" key="5">
    <source>
        <dbReference type="SMART" id="SM00672"/>
    </source>
</evidence>
<dbReference type="Pfam" id="PF05686">
    <property type="entry name" value="Glyco_transf_90"/>
    <property type="match status" value="1"/>
</dbReference>